<protein>
    <submittedName>
        <fullName evidence="1">Uncharacterized protein</fullName>
    </submittedName>
</protein>
<gene>
    <name evidence="1" type="ORF">BJ138DRAFT_1116254</name>
</gene>
<keyword evidence="2" id="KW-1185">Reference proteome</keyword>
<comment type="caution">
    <text evidence="1">The sequence shown here is derived from an EMBL/GenBank/DDBJ whole genome shotgun (WGS) entry which is preliminary data.</text>
</comment>
<sequence length="275" mass="28725">MGCLLAGQTNVASSSPSSSPPPPPSTSQSTIQSTIESASPPSSSPSSNQNSSNSNNNNPSHTATVISQSSSAASTNVPSMSYYTVSGQLTSTFVTSTSSPSNLASPNLTDSIIGGAVGGATGALALTVLGIFFLCRRSRRKSNKSQISSVSDSEGNHDKTKMVVPPNIIIDAHSSTTRLYNPDDPSTFPRDPSTQVLDIGVQGSTYTSGRYMGIPEFYIIFHISEGAVVDLHTGIIAECNLTDDNSDNSGTSPITRPRHSEAGVFEIRRSFTISL</sequence>
<dbReference type="EMBL" id="MU267856">
    <property type="protein sequence ID" value="KAH7907961.1"/>
    <property type="molecule type" value="Genomic_DNA"/>
</dbReference>
<organism evidence="1 2">
    <name type="scientific">Hygrophoropsis aurantiaca</name>
    <dbReference type="NCBI Taxonomy" id="72124"/>
    <lineage>
        <taxon>Eukaryota</taxon>
        <taxon>Fungi</taxon>
        <taxon>Dikarya</taxon>
        <taxon>Basidiomycota</taxon>
        <taxon>Agaricomycotina</taxon>
        <taxon>Agaricomycetes</taxon>
        <taxon>Agaricomycetidae</taxon>
        <taxon>Boletales</taxon>
        <taxon>Coniophorineae</taxon>
        <taxon>Hygrophoropsidaceae</taxon>
        <taxon>Hygrophoropsis</taxon>
    </lineage>
</organism>
<name>A0ACB8A450_9AGAM</name>
<accession>A0ACB8A450</accession>
<dbReference type="Proteomes" id="UP000790377">
    <property type="component" value="Unassembled WGS sequence"/>
</dbReference>
<evidence type="ECO:0000313" key="1">
    <source>
        <dbReference type="EMBL" id="KAH7907961.1"/>
    </source>
</evidence>
<proteinExistence type="predicted"/>
<evidence type="ECO:0000313" key="2">
    <source>
        <dbReference type="Proteomes" id="UP000790377"/>
    </source>
</evidence>
<reference evidence="1" key="1">
    <citation type="journal article" date="2021" name="New Phytol.">
        <title>Evolutionary innovations through gain and loss of genes in the ectomycorrhizal Boletales.</title>
        <authorList>
            <person name="Wu G."/>
            <person name="Miyauchi S."/>
            <person name="Morin E."/>
            <person name="Kuo A."/>
            <person name="Drula E."/>
            <person name="Varga T."/>
            <person name="Kohler A."/>
            <person name="Feng B."/>
            <person name="Cao Y."/>
            <person name="Lipzen A."/>
            <person name="Daum C."/>
            <person name="Hundley H."/>
            <person name="Pangilinan J."/>
            <person name="Johnson J."/>
            <person name="Barry K."/>
            <person name="LaButti K."/>
            <person name="Ng V."/>
            <person name="Ahrendt S."/>
            <person name="Min B."/>
            <person name="Choi I.G."/>
            <person name="Park H."/>
            <person name="Plett J.M."/>
            <person name="Magnuson J."/>
            <person name="Spatafora J.W."/>
            <person name="Nagy L.G."/>
            <person name="Henrissat B."/>
            <person name="Grigoriev I.V."/>
            <person name="Yang Z.L."/>
            <person name="Xu J."/>
            <person name="Martin F.M."/>
        </authorList>
    </citation>
    <scope>NUCLEOTIDE SEQUENCE</scope>
    <source>
        <strain evidence="1">ATCC 28755</strain>
    </source>
</reference>